<evidence type="ECO:0000259" key="4">
    <source>
        <dbReference type="PROSITE" id="PS50949"/>
    </source>
</evidence>
<dbReference type="InterPro" id="IPR008920">
    <property type="entry name" value="TF_FadR/GntR_C"/>
</dbReference>
<gene>
    <name evidence="5" type="ORF">C8D99_102265</name>
</gene>
<dbReference type="InterPro" id="IPR036388">
    <property type="entry name" value="WH-like_DNA-bd_sf"/>
</dbReference>
<evidence type="ECO:0000313" key="6">
    <source>
        <dbReference type="Proteomes" id="UP000295066"/>
    </source>
</evidence>
<evidence type="ECO:0000256" key="1">
    <source>
        <dbReference type="ARBA" id="ARBA00023015"/>
    </source>
</evidence>
<dbReference type="Gene3D" id="1.20.120.530">
    <property type="entry name" value="GntR ligand-binding domain-like"/>
    <property type="match status" value="1"/>
</dbReference>
<dbReference type="InterPro" id="IPR036390">
    <property type="entry name" value="WH_DNA-bd_sf"/>
</dbReference>
<keyword evidence="3" id="KW-0804">Transcription</keyword>
<dbReference type="AlphaFoldDB" id="A0A4R8MD04"/>
<dbReference type="Pfam" id="PF00392">
    <property type="entry name" value="GntR"/>
    <property type="match status" value="1"/>
</dbReference>
<reference evidence="5 6" key="1">
    <citation type="submission" date="2019-03" db="EMBL/GenBank/DDBJ databases">
        <title>Genomic Encyclopedia of Type Strains, Phase IV (KMG-IV): sequencing the most valuable type-strain genomes for metagenomic binning, comparative biology and taxonomic classification.</title>
        <authorList>
            <person name="Goeker M."/>
        </authorList>
    </citation>
    <scope>NUCLEOTIDE SEQUENCE [LARGE SCALE GENOMIC DNA]</scope>
    <source>
        <strain evidence="5 6">DSM 25964</strain>
    </source>
</reference>
<dbReference type="Proteomes" id="UP000295066">
    <property type="component" value="Unassembled WGS sequence"/>
</dbReference>
<dbReference type="PANTHER" id="PTHR43537:SF6">
    <property type="entry name" value="HTH-TYPE TRANSCRIPTIONAL REPRESSOR RSPR"/>
    <property type="match status" value="1"/>
</dbReference>
<dbReference type="SUPFAM" id="SSF46785">
    <property type="entry name" value="Winged helix' DNA-binding domain"/>
    <property type="match status" value="1"/>
</dbReference>
<keyword evidence="2 5" id="KW-0238">DNA-binding</keyword>
<dbReference type="SUPFAM" id="SSF48008">
    <property type="entry name" value="GntR ligand-binding domain-like"/>
    <property type="match status" value="1"/>
</dbReference>
<dbReference type="InterPro" id="IPR000524">
    <property type="entry name" value="Tscrpt_reg_HTH_GntR"/>
</dbReference>
<evidence type="ECO:0000313" key="5">
    <source>
        <dbReference type="EMBL" id="TDY63284.1"/>
    </source>
</evidence>
<dbReference type="PANTHER" id="PTHR43537">
    <property type="entry name" value="TRANSCRIPTIONAL REGULATOR, GNTR FAMILY"/>
    <property type="match status" value="1"/>
</dbReference>
<dbReference type="RefSeq" id="WP_133956294.1">
    <property type="nucleotide sequence ID" value="NZ_SORI01000002.1"/>
</dbReference>
<keyword evidence="6" id="KW-1185">Reference proteome</keyword>
<feature type="domain" description="HTH gntR-type" evidence="4">
    <location>
        <begin position="13"/>
        <end position="80"/>
    </location>
</feature>
<dbReference type="Pfam" id="PF07729">
    <property type="entry name" value="FCD"/>
    <property type="match status" value="1"/>
</dbReference>
<comment type="caution">
    <text evidence="5">The sequence shown here is derived from an EMBL/GenBank/DDBJ whole genome shotgun (WGS) entry which is preliminary data.</text>
</comment>
<name>A0A4R8MD04_9BACT</name>
<proteinExistence type="predicted"/>
<evidence type="ECO:0000256" key="2">
    <source>
        <dbReference type="ARBA" id="ARBA00023125"/>
    </source>
</evidence>
<evidence type="ECO:0000256" key="3">
    <source>
        <dbReference type="ARBA" id="ARBA00023163"/>
    </source>
</evidence>
<organism evidence="5 6">
    <name type="scientific">Aminivibrio pyruvatiphilus</name>
    <dbReference type="NCBI Taxonomy" id="1005740"/>
    <lineage>
        <taxon>Bacteria</taxon>
        <taxon>Thermotogati</taxon>
        <taxon>Synergistota</taxon>
        <taxon>Synergistia</taxon>
        <taxon>Synergistales</taxon>
        <taxon>Aminobacteriaceae</taxon>
        <taxon>Aminivibrio</taxon>
    </lineage>
</organism>
<dbReference type="PRINTS" id="PR00035">
    <property type="entry name" value="HTHGNTR"/>
</dbReference>
<sequence length="232" mass="27003">MITLELLEKECGETVRDWTFRTILHNLVNLVLPPGSAVSENDVASSLGISRTPVRETFIRLAQDGLLDVYPQKGTYVSLVDEQRVEEGRYMRLCLETHTMELACEVRSSEDLVALEANLQLQRLAVNERNPSRFFSLDGDFHRLVFVTCGKERIWEAIRKMSSHFDRVRMLSLHATNWDKIIAQHRFLLDVIGNRNHWKAREAVNEHLTKVNYDLGKLRREYPSYFRTTQGR</sequence>
<dbReference type="SMART" id="SM00895">
    <property type="entry name" value="FCD"/>
    <property type="match status" value="1"/>
</dbReference>
<dbReference type="Gene3D" id="1.10.10.10">
    <property type="entry name" value="Winged helix-like DNA-binding domain superfamily/Winged helix DNA-binding domain"/>
    <property type="match status" value="1"/>
</dbReference>
<protein>
    <submittedName>
        <fullName evidence="5">DNA-binding GntR family transcriptional regulator</fullName>
    </submittedName>
</protein>
<keyword evidence="1" id="KW-0805">Transcription regulation</keyword>
<dbReference type="InterPro" id="IPR011711">
    <property type="entry name" value="GntR_C"/>
</dbReference>
<accession>A0A4R8MD04</accession>
<dbReference type="GO" id="GO:0003677">
    <property type="term" value="F:DNA binding"/>
    <property type="evidence" value="ECO:0007669"/>
    <property type="project" value="UniProtKB-KW"/>
</dbReference>
<dbReference type="OrthoDB" id="9781630at2"/>
<dbReference type="PROSITE" id="PS50949">
    <property type="entry name" value="HTH_GNTR"/>
    <property type="match status" value="1"/>
</dbReference>
<dbReference type="SMART" id="SM00345">
    <property type="entry name" value="HTH_GNTR"/>
    <property type="match status" value="1"/>
</dbReference>
<dbReference type="EMBL" id="SORI01000002">
    <property type="protein sequence ID" value="TDY63284.1"/>
    <property type="molecule type" value="Genomic_DNA"/>
</dbReference>
<dbReference type="GO" id="GO:0003700">
    <property type="term" value="F:DNA-binding transcription factor activity"/>
    <property type="evidence" value="ECO:0007669"/>
    <property type="project" value="InterPro"/>
</dbReference>